<dbReference type="VEuPathDB" id="FungiDB:TAPDE_003512"/>
<organism evidence="1 2">
    <name type="scientific">Taphrina deformans (strain PYCC 5710 / ATCC 11124 / CBS 356.35 / IMI 108563 / JCM 9778 / NBRC 8474)</name>
    <name type="common">Peach leaf curl fungus</name>
    <name type="synonym">Lalaria deformans</name>
    <dbReference type="NCBI Taxonomy" id="1097556"/>
    <lineage>
        <taxon>Eukaryota</taxon>
        <taxon>Fungi</taxon>
        <taxon>Dikarya</taxon>
        <taxon>Ascomycota</taxon>
        <taxon>Taphrinomycotina</taxon>
        <taxon>Taphrinomycetes</taxon>
        <taxon>Taphrinales</taxon>
        <taxon>Taphrinaceae</taxon>
        <taxon>Taphrina</taxon>
    </lineage>
</organism>
<dbReference type="AlphaFoldDB" id="R4XCI2"/>
<accession>R4XCI2</accession>
<evidence type="ECO:0000313" key="1">
    <source>
        <dbReference type="EMBL" id="CCG83311.1"/>
    </source>
</evidence>
<dbReference type="PANTHER" id="PTHR34618:SF4">
    <property type="entry name" value="CAS1"/>
    <property type="match status" value="1"/>
</dbReference>
<keyword evidence="2" id="KW-1185">Reference proteome</keyword>
<dbReference type="Pfam" id="PF11327">
    <property type="entry name" value="Egh16-like"/>
    <property type="match status" value="1"/>
</dbReference>
<dbReference type="PANTHER" id="PTHR34618">
    <property type="entry name" value="SURFACE PROTEIN MAS1, PUTATIVE-RELATED"/>
    <property type="match status" value="1"/>
</dbReference>
<dbReference type="EMBL" id="CAHR02000137">
    <property type="protein sequence ID" value="CCG83311.1"/>
    <property type="molecule type" value="Genomic_DNA"/>
</dbReference>
<proteinExistence type="predicted"/>
<name>R4XCI2_TAPDE</name>
<sequence length="170" mass="17328">MTSGFGDFNPASRAKGFGIVDSTPRNGATREPFQVDTSIIRDRDMATAGVCGKTLAGGPNDVTAGMKAAEASGNVAQVRASTGVVTMTIHQVNADGKGPYTCMYSGDGTTFESMTVITDVPSEGRATATDFPLIAKLPSGVQPGAGMVRCRNNARAGPFGGCMAVVVMAA</sequence>
<dbReference type="STRING" id="1097556.R4XCI2"/>
<dbReference type="Proteomes" id="UP000013776">
    <property type="component" value="Unassembled WGS sequence"/>
</dbReference>
<reference evidence="1 2" key="1">
    <citation type="journal article" date="2013" name="MBio">
        <title>Genome sequencing of the plant pathogen Taphrina deformans, the causal agent of peach leaf curl.</title>
        <authorList>
            <person name="Cisse O.H."/>
            <person name="Almeida J.M.G.C.F."/>
            <person name="Fonseca A."/>
            <person name="Kumar A.A."/>
            <person name="Salojaervi J."/>
            <person name="Overmyer K."/>
            <person name="Hauser P.M."/>
            <person name="Pagni M."/>
        </authorList>
    </citation>
    <scope>NUCLEOTIDE SEQUENCE [LARGE SCALE GENOMIC DNA]</scope>
    <source>
        <strain evidence="2">PYCC 5710 / ATCC 11124 / CBS 356.35 / IMI 108563 / JCM 9778 / NBRC 8474</strain>
    </source>
</reference>
<dbReference type="OrthoDB" id="3241054at2759"/>
<dbReference type="eggNOG" id="ENOG502QUBE">
    <property type="taxonomic scope" value="Eukaryota"/>
</dbReference>
<dbReference type="InterPro" id="IPR021476">
    <property type="entry name" value="Egh16-like"/>
</dbReference>
<protein>
    <submittedName>
        <fullName evidence="1">Uncharacterized protein</fullName>
    </submittedName>
</protein>
<comment type="caution">
    <text evidence="1">The sequence shown here is derived from an EMBL/GenBank/DDBJ whole genome shotgun (WGS) entry which is preliminary data.</text>
</comment>
<evidence type="ECO:0000313" key="2">
    <source>
        <dbReference type="Proteomes" id="UP000013776"/>
    </source>
</evidence>
<gene>
    <name evidence="1" type="ORF">TAPDE_003512</name>
</gene>